<dbReference type="EMBL" id="CDMC01000016">
    <property type="protein sequence ID" value="CEL10052.1"/>
    <property type="molecule type" value="Genomic_DNA"/>
</dbReference>
<dbReference type="Proteomes" id="UP000054771">
    <property type="component" value="Unassembled WGS sequence"/>
</dbReference>
<protein>
    <submittedName>
        <fullName evidence="1">Uncharacterized protein</fullName>
    </submittedName>
</protein>
<name>A0A0U5H7J5_ASPCI</name>
<reference evidence="2" key="1">
    <citation type="journal article" date="2016" name="Genome Announc.">
        <title>Draft genome sequences of fungus Aspergillus calidoustus.</title>
        <authorList>
            <person name="Horn F."/>
            <person name="Linde J."/>
            <person name="Mattern D.J."/>
            <person name="Walther G."/>
            <person name="Guthke R."/>
            <person name="Scherlach K."/>
            <person name="Martin K."/>
            <person name="Brakhage A.A."/>
            <person name="Petzke L."/>
            <person name="Valiante V."/>
        </authorList>
    </citation>
    <scope>NUCLEOTIDE SEQUENCE [LARGE SCALE GENOMIC DNA]</scope>
    <source>
        <strain evidence="2">SF006504</strain>
    </source>
</reference>
<sequence length="126" mass="13699">MLLRSCPPFGQSERVSRAVAVKRPRAHIWTLGDCSYPVQLCDIIASCNNSCELLPAARHGGVGIARCKVAQPPGQLRFLNPSRPSATEALSLGANHTRRLQFVPVSGIVDRAARRIYVPLQEPPSC</sequence>
<evidence type="ECO:0000313" key="1">
    <source>
        <dbReference type="EMBL" id="CEL10052.1"/>
    </source>
</evidence>
<evidence type="ECO:0000313" key="2">
    <source>
        <dbReference type="Proteomes" id="UP000054771"/>
    </source>
</evidence>
<gene>
    <name evidence="1" type="ORF">ASPCAL13179</name>
</gene>
<organism evidence="1 2">
    <name type="scientific">Aspergillus calidoustus</name>
    <dbReference type="NCBI Taxonomy" id="454130"/>
    <lineage>
        <taxon>Eukaryota</taxon>
        <taxon>Fungi</taxon>
        <taxon>Dikarya</taxon>
        <taxon>Ascomycota</taxon>
        <taxon>Pezizomycotina</taxon>
        <taxon>Eurotiomycetes</taxon>
        <taxon>Eurotiomycetidae</taxon>
        <taxon>Eurotiales</taxon>
        <taxon>Aspergillaceae</taxon>
        <taxon>Aspergillus</taxon>
        <taxon>Aspergillus subgen. Nidulantes</taxon>
    </lineage>
</organism>
<proteinExistence type="predicted"/>
<keyword evidence="2" id="KW-1185">Reference proteome</keyword>
<accession>A0A0U5H7J5</accession>
<dbReference type="AlphaFoldDB" id="A0A0U5H7J5"/>